<proteinExistence type="predicted"/>
<organism evidence="2 3">
    <name type="scientific">Corallococcus sicarius</name>
    <dbReference type="NCBI Taxonomy" id="2316726"/>
    <lineage>
        <taxon>Bacteria</taxon>
        <taxon>Pseudomonadati</taxon>
        <taxon>Myxococcota</taxon>
        <taxon>Myxococcia</taxon>
        <taxon>Myxococcales</taxon>
        <taxon>Cystobacterineae</taxon>
        <taxon>Myxococcaceae</taxon>
        <taxon>Corallococcus</taxon>
    </lineage>
</organism>
<evidence type="ECO:0000313" key="3">
    <source>
        <dbReference type="Proteomes" id="UP000273405"/>
    </source>
</evidence>
<keyword evidence="1" id="KW-0812">Transmembrane</keyword>
<keyword evidence="1" id="KW-1133">Transmembrane helix</keyword>
<dbReference type="Pfam" id="PF19447">
    <property type="entry name" value="DUF5985"/>
    <property type="match status" value="1"/>
</dbReference>
<dbReference type="RefSeq" id="WP_120625695.1">
    <property type="nucleotide sequence ID" value="NZ_RAWG01000068.1"/>
</dbReference>
<gene>
    <name evidence="2" type="ORF">D7X12_13535</name>
</gene>
<feature type="transmembrane region" description="Helical" evidence="1">
    <location>
        <begin position="63"/>
        <end position="82"/>
    </location>
</feature>
<dbReference type="OrthoDB" id="5295794at2"/>
<accession>A0A3A8NHC1</accession>
<feature type="transmembrane region" description="Helical" evidence="1">
    <location>
        <begin position="6"/>
        <end position="24"/>
    </location>
</feature>
<feature type="transmembrane region" description="Helical" evidence="1">
    <location>
        <begin position="31"/>
        <end position="51"/>
    </location>
</feature>
<reference evidence="3" key="1">
    <citation type="submission" date="2018-09" db="EMBL/GenBank/DDBJ databases">
        <authorList>
            <person name="Livingstone P.G."/>
            <person name="Whitworth D.E."/>
        </authorList>
    </citation>
    <scope>NUCLEOTIDE SEQUENCE [LARGE SCALE GENOMIC DNA]</scope>
    <source>
        <strain evidence="3">CA040B</strain>
    </source>
</reference>
<comment type="caution">
    <text evidence="2">The sequence shown here is derived from an EMBL/GenBank/DDBJ whole genome shotgun (WGS) entry which is preliminary data.</text>
</comment>
<dbReference type="AlphaFoldDB" id="A0A3A8NHC1"/>
<name>A0A3A8NHC1_9BACT</name>
<dbReference type="InterPro" id="IPR046027">
    <property type="entry name" value="DUF5985"/>
</dbReference>
<keyword evidence="3" id="KW-1185">Reference proteome</keyword>
<sequence>MAEAVYILCALTSVACAVLLLRAWRRTRVKLLLYSGLCFCVLTLNNVMLFVDLVLVPDQDLSLARTCASLVAGCVLLFGLIWDVS</sequence>
<protein>
    <submittedName>
        <fullName evidence="2">Uncharacterized protein</fullName>
    </submittedName>
</protein>
<evidence type="ECO:0000256" key="1">
    <source>
        <dbReference type="SAM" id="Phobius"/>
    </source>
</evidence>
<dbReference type="EMBL" id="RAWG01000068">
    <property type="protein sequence ID" value="RKH43363.1"/>
    <property type="molecule type" value="Genomic_DNA"/>
</dbReference>
<dbReference type="Proteomes" id="UP000273405">
    <property type="component" value="Unassembled WGS sequence"/>
</dbReference>
<evidence type="ECO:0000313" key="2">
    <source>
        <dbReference type="EMBL" id="RKH43363.1"/>
    </source>
</evidence>
<keyword evidence="1" id="KW-0472">Membrane</keyword>